<dbReference type="EMBL" id="WIQW01000088">
    <property type="protein sequence ID" value="KAF3085690.1"/>
    <property type="molecule type" value="Genomic_DNA"/>
</dbReference>
<accession>A0A7C8J0D0</accession>
<dbReference type="Proteomes" id="UP000475325">
    <property type="component" value="Unassembled WGS sequence"/>
</dbReference>
<reference evidence="1 2" key="1">
    <citation type="submission" date="2019-06" db="EMBL/GenBank/DDBJ databases">
        <authorList>
            <person name="Palmer J.M."/>
        </authorList>
    </citation>
    <scope>NUCLEOTIDE SEQUENCE [LARGE SCALE GENOMIC DNA]</scope>
    <source>
        <strain evidence="1 2">TWF102</strain>
    </source>
</reference>
<sequence>MKKRNIRNGTLPVKTAVYLASTCSNLSKLYRAQAAVDVSILYPPKLTHRRTMPFILQVISNYLMHSRALREPNSWVIHSRLRACWIQQLVASYDANCNLANQATLIQQGQQCRLSTALRAIFMAARI</sequence>
<name>A0A7C8J0D0_ORBOL</name>
<evidence type="ECO:0000313" key="2">
    <source>
        <dbReference type="Proteomes" id="UP000475325"/>
    </source>
</evidence>
<evidence type="ECO:0000313" key="1">
    <source>
        <dbReference type="EMBL" id="KAF3085690.1"/>
    </source>
</evidence>
<dbReference type="AlphaFoldDB" id="A0A7C8J0D0"/>
<comment type="caution">
    <text evidence="1">The sequence shown here is derived from an EMBL/GenBank/DDBJ whole genome shotgun (WGS) entry which is preliminary data.</text>
</comment>
<proteinExistence type="predicted"/>
<gene>
    <name evidence="1" type="ORF">TWF102_011318</name>
</gene>
<organism evidence="1 2">
    <name type="scientific">Orbilia oligospora</name>
    <name type="common">Nematode-trapping fungus</name>
    <name type="synonym">Arthrobotrys oligospora</name>
    <dbReference type="NCBI Taxonomy" id="2813651"/>
    <lineage>
        <taxon>Eukaryota</taxon>
        <taxon>Fungi</taxon>
        <taxon>Dikarya</taxon>
        <taxon>Ascomycota</taxon>
        <taxon>Pezizomycotina</taxon>
        <taxon>Orbiliomycetes</taxon>
        <taxon>Orbiliales</taxon>
        <taxon>Orbiliaceae</taxon>
        <taxon>Orbilia</taxon>
    </lineage>
</organism>
<protein>
    <submittedName>
        <fullName evidence="1">Uncharacterized protein</fullName>
    </submittedName>
</protein>